<evidence type="ECO:0000313" key="3">
    <source>
        <dbReference type="Proteomes" id="UP000326759"/>
    </source>
</evidence>
<evidence type="ECO:0000256" key="1">
    <source>
        <dbReference type="SAM" id="SignalP"/>
    </source>
</evidence>
<dbReference type="Proteomes" id="UP000326759">
    <property type="component" value="Unassembled WGS sequence"/>
</dbReference>
<sequence length="77" mass="7962">MNKKIFITMFKTFIFVVCLALLSGSSGAPSFIKPVPSTSASPKEASSTTLSAAKSGMPPEVAAFVRSLIAANQAPTI</sequence>
<feature type="signal peptide" evidence="1">
    <location>
        <begin position="1"/>
        <end position="27"/>
    </location>
</feature>
<proteinExistence type="predicted"/>
<dbReference type="AlphaFoldDB" id="A0A5N5SX70"/>
<accession>A0A5N5SX70</accession>
<organism evidence="2 3">
    <name type="scientific">Armadillidium nasatum</name>
    <dbReference type="NCBI Taxonomy" id="96803"/>
    <lineage>
        <taxon>Eukaryota</taxon>
        <taxon>Metazoa</taxon>
        <taxon>Ecdysozoa</taxon>
        <taxon>Arthropoda</taxon>
        <taxon>Crustacea</taxon>
        <taxon>Multicrustacea</taxon>
        <taxon>Malacostraca</taxon>
        <taxon>Eumalacostraca</taxon>
        <taxon>Peracarida</taxon>
        <taxon>Isopoda</taxon>
        <taxon>Oniscidea</taxon>
        <taxon>Crinocheta</taxon>
        <taxon>Armadillidiidae</taxon>
        <taxon>Armadillidium</taxon>
    </lineage>
</organism>
<keyword evidence="1" id="KW-0732">Signal</keyword>
<keyword evidence="3" id="KW-1185">Reference proteome</keyword>
<reference evidence="2 3" key="1">
    <citation type="journal article" date="2019" name="PLoS Biol.">
        <title>Sex chromosomes control vertical transmission of feminizing Wolbachia symbionts in an isopod.</title>
        <authorList>
            <person name="Becking T."/>
            <person name="Chebbi M.A."/>
            <person name="Giraud I."/>
            <person name="Moumen B."/>
            <person name="Laverre T."/>
            <person name="Caubet Y."/>
            <person name="Peccoud J."/>
            <person name="Gilbert C."/>
            <person name="Cordaux R."/>
        </authorList>
    </citation>
    <scope>NUCLEOTIDE SEQUENCE [LARGE SCALE GENOMIC DNA]</scope>
    <source>
        <strain evidence="2">ANa2</strain>
        <tissue evidence="2">Whole body excluding digestive tract and cuticle</tissue>
    </source>
</reference>
<protein>
    <submittedName>
        <fullName evidence="2">Uncharacterized protein</fullName>
    </submittedName>
</protein>
<name>A0A5N5SX70_9CRUS</name>
<gene>
    <name evidence="2" type="ORF">Anas_05577</name>
</gene>
<dbReference type="EMBL" id="SEYY01018961">
    <property type="protein sequence ID" value="KAB7498814.1"/>
    <property type="molecule type" value="Genomic_DNA"/>
</dbReference>
<feature type="chain" id="PRO_5024377188" evidence="1">
    <location>
        <begin position="28"/>
        <end position="77"/>
    </location>
</feature>
<evidence type="ECO:0000313" key="2">
    <source>
        <dbReference type="EMBL" id="KAB7498814.1"/>
    </source>
</evidence>
<comment type="caution">
    <text evidence="2">The sequence shown here is derived from an EMBL/GenBank/DDBJ whole genome shotgun (WGS) entry which is preliminary data.</text>
</comment>